<comment type="caution">
    <text evidence="2">The sequence shown here is derived from an EMBL/GenBank/DDBJ whole genome shotgun (WGS) entry which is preliminary data.</text>
</comment>
<name>A0A835LKS1_9MAGN</name>
<evidence type="ECO:0000256" key="1">
    <source>
        <dbReference type="SAM" id="MobiDB-lite"/>
    </source>
</evidence>
<keyword evidence="3" id="KW-1185">Reference proteome</keyword>
<evidence type="ECO:0000313" key="3">
    <source>
        <dbReference type="Proteomes" id="UP000631114"/>
    </source>
</evidence>
<reference evidence="2 3" key="1">
    <citation type="submission" date="2020-10" db="EMBL/GenBank/DDBJ databases">
        <title>The Coptis chinensis genome and diversification of protoberbering-type alkaloids.</title>
        <authorList>
            <person name="Wang B."/>
            <person name="Shu S."/>
            <person name="Song C."/>
            <person name="Liu Y."/>
        </authorList>
    </citation>
    <scope>NUCLEOTIDE SEQUENCE [LARGE SCALE GENOMIC DNA]</scope>
    <source>
        <strain evidence="2">HL-2020</strain>
        <tissue evidence="2">Leaf</tissue>
    </source>
</reference>
<dbReference type="Proteomes" id="UP000631114">
    <property type="component" value="Unassembled WGS sequence"/>
</dbReference>
<feature type="region of interest" description="Disordered" evidence="1">
    <location>
        <begin position="200"/>
        <end position="223"/>
    </location>
</feature>
<protein>
    <submittedName>
        <fullName evidence="2">Uncharacterized protein</fullName>
    </submittedName>
</protein>
<sequence length="469" mass="52404">MSESASSRQSKGVDGIAEIPANIVEKGVSMWSEYVVGFFVEKRLPFPMVKVALARQWKLKAVTQYQLIVSYSTLSLTRMKTENRNLLLDLEAVAEKEGSKIAEIDARNRILLAPIEPLEAAHVKDNQAHVKISQEQTCEKTCASVSSVQVIETFHKGSKEKTATHSLPSVLLEKTFVFGALNSKENTNEREVNIDERGKSLDQTPTHVTPKRPKLSKPFPPRARWNQNPFQMGLIRETSPITSSLGSNFLENTNGNYSTAQSSFLSPPITQKQTINPNLFKPPSSAPPKFLVTPGMSDWWEITPIACPLDMGHTEEVVGSASRYAHLSPIVRRRLEIVDTPNDLLGSAEPPEKQMDLANAVAVGEKRDFEHLLLGHQASNSGKVGMTKPTIHFPFFNSYRLQNFLLKSVFKYVDYRLNALDNSGPSLPIIYTRLSQSRPGMNEQGRFRSPPRFQETIYLVENTSPCIPN</sequence>
<accession>A0A835LKS1</accession>
<dbReference type="AlphaFoldDB" id="A0A835LKS1"/>
<evidence type="ECO:0000313" key="2">
    <source>
        <dbReference type="EMBL" id="KAF9596122.1"/>
    </source>
</evidence>
<gene>
    <name evidence="2" type="ORF">IFM89_007175</name>
</gene>
<organism evidence="2 3">
    <name type="scientific">Coptis chinensis</name>
    <dbReference type="NCBI Taxonomy" id="261450"/>
    <lineage>
        <taxon>Eukaryota</taxon>
        <taxon>Viridiplantae</taxon>
        <taxon>Streptophyta</taxon>
        <taxon>Embryophyta</taxon>
        <taxon>Tracheophyta</taxon>
        <taxon>Spermatophyta</taxon>
        <taxon>Magnoliopsida</taxon>
        <taxon>Ranunculales</taxon>
        <taxon>Ranunculaceae</taxon>
        <taxon>Coptidoideae</taxon>
        <taxon>Coptis</taxon>
    </lineage>
</organism>
<proteinExistence type="predicted"/>
<dbReference type="EMBL" id="JADFTS010000007">
    <property type="protein sequence ID" value="KAF9596122.1"/>
    <property type="molecule type" value="Genomic_DNA"/>
</dbReference>